<proteinExistence type="predicted"/>
<dbReference type="SUPFAM" id="SSF50017">
    <property type="entry name" value="gp9"/>
    <property type="match status" value="1"/>
</dbReference>
<dbReference type="RefSeq" id="WP_152897480.1">
    <property type="nucleotide sequence ID" value="NZ_WHUV01000002.1"/>
</dbReference>
<reference evidence="2 3" key="1">
    <citation type="submission" date="2019-10" db="EMBL/GenBank/DDBJ databases">
        <title>Pseudomonas dajingensis sp. nov., isolated from the profound head ulcers of farmed Murray cod (Maccullochella peelii peelii).</title>
        <authorList>
            <person name="Liu Y."/>
        </authorList>
    </citation>
    <scope>NUCLEOTIDE SEQUENCE [LARGE SCALE GENOMIC DNA]</scope>
    <source>
        <strain evidence="2 3">MC042</strain>
    </source>
</reference>
<dbReference type="EMBL" id="WHUV01000002">
    <property type="protein sequence ID" value="MQA53737.1"/>
    <property type="molecule type" value="Genomic_DNA"/>
</dbReference>
<feature type="domain" description="Baseplate structural protein Gp9/Gp10 N-terminal" evidence="1">
    <location>
        <begin position="4"/>
        <end position="49"/>
    </location>
</feature>
<dbReference type="InterPro" id="IPR036240">
    <property type="entry name" value="Gp9-like_sf"/>
</dbReference>
<evidence type="ECO:0000313" key="3">
    <source>
        <dbReference type="Proteomes" id="UP000486534"/>
    </source>
</evidence>
<sequence length="406" mass="42284">MTIRQIDVGQEPNDETGDTLRDGGIIINENFAELDQRTATAQAAAEQGVSDAAAARDSAAEAKAIADAAIPASSLGESVPQLVNGTVPASQLPSFVDDVLEFQTLADFPATGERGKIYIAINDGDSPANPTRQYRWSGSAFVLIPASPGSTDQVPEGSTNVYFTQARVRSTALSGLGTLLNAAISATDTVLQAFAKLQGQLNAKLGKTETAADSEKLGGQPASYYVAPMTGASASAEGAKGLVPAPPAGAVRVLSSLGTWISQTVGATWGQISGAIGDQADLQAKFNEKAYLSDLMFTRSFVSGEQVITAGGAFELTHGLGKAPTLWQRTLVCKSPDAEYSAGDVIDVFGAIDYAYNYGLVVCVNQTTIQCRYGNAAGAFFVLRKTSGTTVAINPASWRLVLRAWA</sequence>
<dbReference type="Pfam" id="PF07880">
    <property type="entry name" value="T4_gp9_10_N"/>
    <property type="match status" value="1"/>
</dbReference>
<comment type="caution">
    <text evidence="2">The sequence shown here is derived from an EMBL/GenBank/DDBJ whole genome shotgun (WGS) entry which is preliminary data.</text>
</comment>
<name>A0A7X1PKY5_9PSED</name>
<evidence type="ECO:0000313" key="2">
    <source>
        <dbReference type="EMBL" id="MQA53737.1"/>
    </source>
</evidence>
<dbReference type="AlphaFoldDB" id="A0A7X1PKY5"/>
<gene>
    <name evidence="2" type="ORF">GDH07_10485</name>
</gene>
<dbReference type="GO" id="GO:0019076">
    <property type="term" value="P:viral release from host cell"/>
    <property type="evidence" value="ECO:0007669"/>
    <property type="project" value="InterPro"/>
</dbReference>
<accession>A0A7X1PKY5</accession>
<organism evidence="2 3">
    <name type="scientific">Pseudomonas piscis</name>
    <dbReference type="NCBI Taxonomy" id="2614538"/>
    <lineage>
        <taxon>Bacteria</taxon>
        <taxon>Pseudomonadati</taxon>
        <taxon>Pseudomonadota</taxon>
        <taxon>Gammaproteobacteria</taxon>
        <taxon>Pseudomonadales</taxon>
        <taxon>Pseudomonadaceae</taxon>
        <taxon>Pseudomonas</taxon>
    </lineage>
</organism>
<evidence type="ECO:0000259" key="1">
    <source>
        <dbReference type="Pfam" id="PF07880"/>
    </source>
</evidence>
<dbReference type="Proteomes" id="UP000486534">
    <property type="component" value="Unassembled WGS sequence"/>
</dbReference>
<protein>
    <recommendedName>
        <fullName evidence="1">Baseplate structural protein Gp9/Gp10 N-terminal domain-containing protein</fullName>
    </recommendedName>
</protein>
<dbReference type="InterPro" id="IPR008987">
    <property type="entry name" value="Baseplate_struct_prot_Gp9/10_N"/>
</dbReference>